<dbReference type="Gene3D" id="3.30.240.20">
    <property type="entry name" value="bsu07140 like domains"/>
    <property type="match status" value="2"/>
</dbReference>
<evidence type="ECO:0000256" key="4">
    <source>
        <dbReference type="ARBA" id="ARBA00022692"/>
    </source>
</evidence>
<feature type="transmembrane region" description="Helical" evidence="7">
    <location>
        <begin position="58"/>
        <end position="79"/>
    </location>
</feature>
<sequence>MAEYATIIFRTTFLYIIIMVIFRTMGKKELGQLSTVDIVVSIMIAEMAALAIENPESSLFSNILPMLVLMLIQMTFSYATLKSKKLRDLVDGKPTILINKGKIDEAAMKKHRYNLDDLLLQLRGKDIRNITDVEFAILETTGELSVLKKEKKNKGKMTIPLILDGMIQENNLKDINETNFWLRQQLKKRGYNDIHKISFCSFENGIFYIDLKDEKK</sequence>
<dbReference type="EMBL" id="JBIACJ010000005">
    <property type="protein sequence ID" value="MFE8696847.1"/>
    <property type="molecule type" value="Genomic_DNA"/>
</dbReference>
<dbReference type="Pfam" id="PF04239">
    <property type="entry name" value="DUF421"/>
    <property type="match status" value="1"/>
</dbReference>
<keyword evidence="6 7" id="KW-0472">Membrane</keyword>
<gene>
    <name evidence="9" type="ORF">ACFYKT_10925</name>
</gene>
<keyword evidence="3" id="KW-1003">Cell membrane</keyword>
<keyword evidence="5 7" id="KW-1133">Transmembrane helix</keyword>
<dbReference type="PANTHER" id="PTHR34582">
    <property type="entry name" value="UPF0702 TRANSMEMBRANE PROTEIN YCAP"/>
    <property type="match status" value="1"/>
</dbReference>
<evidence type="ECO:0000259" key="8">
    <source>
        <dbReference type="Pfam" id="PF04239"/>
    </source>
</evidence>
<dbReference type="InterPro" id="IPR007353">
    <property type="entry name" value="DUF421"/>
</dbReference>
<keyword evidence="4 7" id="KW-0812">Transmembrane</keyword>
<organism evidence="9 10">
    <name type="scientific">Cytobacillus mangrovibacter</name>
    <dbReference type="NCBI Taxonomy" id="3299024"/>
    <lineage>
        <taxon>Bacteria</taxon>
        <taxon>Bacillati</taxon>
        <taxon>Bacillota</taxon>
        <taxon>Bacilli</taxon>
        <taxon>Bacillales</taxon>
        <taxon>Bacillaceae</taxon>
        <taxon>Cytobacillus</taxon>
    </lineage>
</organism>
<evidence type="ECO:0000256" key="3">
    <source>
        <dbReference type="ARBA" id="ARBA00022475"/>
    </source>
</evidence>
<evidence type="ECO:0000256" key="6">
    <source>
        <dbReference type="ARBA" id="ARBA00023136"/>
    </source>
</evidence>
<protein>
    <submittedName>
        <fullName evidence="9">DUF421 domain-containing protein</fullName>
    </submittedName>
</protein>
<feature type="transmembrane region" description="Helical" evidence="7">
    <location>
        <begin position="34"/>
        <end position="52"/>
    </location>
</feature>
<proteinExistence type="inferred from homology"/>
<name>A0ABW6JZQ5_9BACI</name>
<comment type="caution">
    <text evidence="9">The sequence shown here is derived from an EMBL/GenBank/DDBJ whole genome shotgun (WGS) entry which is preliminary data.</text>
</comment>
<dbReference type="PANTHER" id="PTHR34582:SF6">
    <property type="entry name" value="UPF0702 TRANSMEMBRANE PROTEIN YCAP"/>
    <property type="match status" value="1"/>
</dbReference>
<reference evidence="9 10" key="1">
    <citation type="submission" date="2024-08" db="EMBL/GenBank/DDBJ databases">
        <title>Two novel Cytobacillus novel species.</title>
        <authorList>
            <person name="Liu G."/>
        </authorList>
    </citation>
    <scope>NUCLEOTIDE SEQUENCE [LARGE SCALE GENOMIC DNA]</scope>
    <source>
        <strain evidence="9 10">FJAT-53684</strain>
    </source>
</reference>
<feature type="domain" description="YetF C-terminal" evidence="8">
    <location>
        <begin position="82"/>
        <end position="202"/>
    </location>
</feature>
<evidence type="ECO:0000256" key="5">
    <source>
        <dbReference type="ARBA" id="ARBA00022989"/>
    </source>
</evidence>
<evidence type="ECO:0000256" key="2">
    <source>
        <dbReference type="ARBA" id="ARBA00006448"/>
    </source>
</evidence>
<dbReference type="InterPro" id="IPR023090">
    <property type="entry name" value="UPF0702_alpha/beta_dom_sf"/>
</dbReference>
<evidence type="ECO:0000256" key="1">
    <source>
        <dbReference type="ARBA" id="ARBA00004651"/>
    </source>
</evidence>
<dbReference type="RefSeq" id="WP_389219382.1">
    <property type="nucleotide sequence ID" value="NZ_JBIACJ010000005.1"/>
</dbReference>
<evidence type="ECO:0000256" key="7">
    <source>
        <dbReference type="SAM" id="Phobius"/>
    </source>
</evidence>
<comment type="subcellular location">
    <subcellularLocation>
        <location evidence="1">Cell membrane</location>
        <topology evidence="1">Multi-pass membrane protein</topology>
    </subcellularLocation>
</comment>
<accession>A0ABW6JZQ5</accession>
<evidence type="ECO:0000313" key="9">
    <source>
        <dbReference type="EMBL" id="MFE8696847.1"/>
    </source>
</evidence>
<evidence type="ECO:0000313" key="10">
    <source>
        <dbReference type="Proteomes" id="UP001601058"/>
    </source>
</evidence>
<dbReference type="Proteomes" id="UP001601058">
    <property type="component" value="Unassembled WGS sequence"/>
</dbReference>
<feature type="transmembrane region" description="Helical" evidence="7">
    <location>
        <begin position="6"/>
        <end position="22"/>
    </location>
</feature>
<keyword evidence="10" id="KW-1185">Reference proteome</keyword>
<comment type="similarity">
    <text evidence="2">Belongs to the UPF0702 family.</text>
</comment>